<feature type="transmembrane region" description="Helical" evidence="1">
    <location>
        <begin position="129"/>
        <end position="152"/>
    </location>
</feature>
<keyword evidence="1" id="KW-1133">Transmembrane helix</keyword>
<dbReference type="SMART" id="SM00267">
    <property type="entry name" value="GGDEF"/>
    <property type="match status" value="1"/>
</dbReference>
<dbReference type="InParanoid" id="W0RG80"/>
<dbReference type="OrthoDB" id="9812358at2"/>
<sequence>MRSWSDPLISASLRDDSAILSRARLTVQLSMVLVVTAAGYAAFYAAVVGFRSGAIVLAAGAGAASIGLAMLRLRPWLRAAGHTLTCVLYATIAALMCHEGGLESLATPWLIMPPIFAVLLLGRREAAGWAALSVLTVGAFRAAEASGVTFPVDYPAAWAHTLTMGSHAGLVLCTALLLFVFENIRATAQARAESASAALARLAYHDALTGLANRARFLECLDGAVTEARAAGDHARVAVLLLDLDGFKGVNDSMGHAAGDALLVEVAARLLNATRGCDTVSRLGGDEFAVLLGGVRHDEDAIAVARRIVASIAAPFALQGREVCVGASVGIARAEDVAAAAARVLHDADVAMYRAKARGRGRWVRHARGMEDERVEPQATSAPAAARLVIA</sequence>
<keyword evidence="1" id="KW-0812">Transmembrane</keyword>
<accession>W0RG80</accession>
<proteinExistence type="predicted"/>
<feature type="transmembrane region" description="Helical" evidence="1">
    <location>
        <begin position="102"/>
        <end position="122"/>
    </location>
</feature>
<dbReference type="InterPro" id="IPR029787">
    <property type="entry name" value="Nucleotide_cyclase"/>
</dbReference>
<feature type="transmembrane region" description="Helical" evidence="1">
    <location>
        <begin position="158"/>
        <end position="181"/>
    </location>
</feature>
<keyword evidence="1" id="KW-0472">Membrane</keyword>
<feature type="domain" description="GGDEF" evidence="2">
    <location>
        <begin position="235"/>
        <end position="368"/>
    </location>
</feature>
<dbReference type="HOGENOM" id="CLU_747547_0_0_0"/>
<dbReference type="CDD" id="cd01949">
    <property type="entry name" value="GGDEF"/>
    <property type="match status" value="1"/>
</dbReference>
<feature type="transmembrane region" description="Helical" evidence="1">
    <location>
        <begin position="29"/>
        <end position="47"/>
    </location>
</feature>
<reference evidence="3 4" key="1">
    <citation type="journal article" date="2014" name="Genome Announc.">
        <title>Genome Sequence and Methylome of Soil Bacterium Gemmatirosa kalamazoonensis KBS708T, a Member of the Rarely Cultivated Gemmatimonadetes Phylum.</title>
        <authorList>
            <person name="Debruyn J.M."/>
            <person name="Radosevich M."/>
            <person name="Wommack K.E."/>
            <person name="Polson S.W."/>
            <person name="Hauser L.J."/>
            <person name="Fawaz M.N."/>
            <person name="Korlach J."/>
            <person name="Tsai Y.C."/>
        </authorList>
    </citation>
    <scope>NUCLEOTIDE SEQUENCE [LARGE SCALE GENOMIC DNA]</scope>
    <source>
        <strain evidence="3 4">KBS708</strain>
    </source>
</reference>
<evidence type="ECO:0000313" key="3">
    <source>
        <dbReference type="EMBL" id="AHG89781.1"/>
    </source>
</evidence>
<dbReference type="PANTHER" id="PTHR46663">
    <property type="entry name" value="DIGUANYLATE CYCLASE DGCT-RELATED"/>
    <property type="match status" value="1"/>
</dbReference>
<dbReference type="InterPro" id="IPR000160">
    <property type="entry name" value="GGDEF_dom"/>
</dbReference>
<organism evidence="3 4">
    <name type="scientific">Gemmatirosa kalamazoonensis</name>
    <dbReference type="NCBI Taxonomy" id="861299"/>
    <lineage>
        <taxon>Bacteria</taxon>
        <taxon>Pseudomonadati</taxon>
        <taxon>Gemmatimonadota</taxon>
        <taxon>Gemmatimonadia</taxon>
        <taxon>Gemmatimonadales</taxon>
        <taxon>Gemmatimonadaceae</taxon>
        <taxon>Gemmatirosa</taxon>
    </lineage>
</organism>
<dbReference type="SUPFAM" id="SSF55073">
    <property type="entry name" value="Nucleotide cyclase"/>
    <property type="match status" value="1"/>
</dbReference>
<dbReference type="KEGG" id="gba:J421_2244"/>
<gene>
    <name evidence="3" type="ORF">J421_2244</name>
</gene>
<keyword evidence="4" id="KW-1185">Reference proteome</keyword>
<feature type="transmembrane region" description="Helical" evidence="1">
    <location>
        <begin position="53"/>
        <end position="71"/>
    </location>
</feature>
<evidence type="ECO:0000313" key="4">
    <source>
        <dbReference type="Proteomes" id="UP000019151"/>
    </source>
</evidence>
<evidence type="ECO:0000256" key="1">
    <source>
        <dbReference type="SAM" id="Phobius"/>
    </source>
</evidence>
<dbReference type="PANTHER" id="PTHR46663:SF3">
    <property type="entry name" value="SLL0267 PROTEIN"/>
    <property type="match status" value="1"/>
</dbReference>
<name>W0RG80_9BACT</name>
<dbReference type="STRING" id="861299.J421_2244"/>
<dbReference type="RefSeq" id="WP_025411267.1">
    <property type="nucleotide sequence ID" value="NZ_CP007128.1"/>
</dbReference>
<feature type="transmembrane region" description="Helical" evidence="1">
    <location>
        <begin position="76"/>
        <end position="96"/>
    </location>
</feature>
<dbReference type="AlphaFoldDB" id="W0RG80"/>
<dbReference type="InterPro" id="IPR043128">
    <property type="entry name" value="Rev_trsase/Diguanyl_cyclase"/>
</dbReference>
<dbReference type="NCBIfam" id="TIGR00254">
    <property type="entry name" value="GGDEF"/>
    <property type="match status" value="1"/>
</dbReference>
<dbReference type="EMBL" id="CP007128">
    <property type="protein sequence ID" value="AHG89781.1"/>
    <property type="molecule type" value="Genomic_DNA"/>
</dbReference>
<dbReference type="Pfam" id="PF00990">
    <property type="entry name" value="GGDEF"/>
    <property type="match status" value="1"/>
</dbReference>
<protein>
    <submittedName>
        <fullName evidence="3">Diguanylate cyclase</fullName>
    </submittedName>
</protein>
<dbReference type="eggNOG" id="COG5001">
    <property type="taxonomic scope" value="Bacteria"/>
</dbReference>
<dbReference type="PROSITE" id="PS50887">
    <property type="entry name" value="GGDEF"/>
    <property type="match status" value="1"/>
</dbReference>
<dbReference type="InterPro" id="IPR052163">
    <property type="entry name" value="DGC-Regulatory_Protein"/>
</dbReference>
<evidence type="ECO:0000259" key="2">
    <source>
        <dbReference type="PROSITE" id="PS50887"/>
    </source>
</evidence>
<dbReference type="Proteomes" id="UP000019151">
    <property type="component" value="Chromosome"/>
</dbReference>
<dbReference type="Gene3D" id="3.30.70.270">
    <property type="match status" value="1"/>
</dbReference>